<accession>H1XSR0</accession>
<reference evidence="8 11" key="2">
    <citation type="submission" date="2016-11" db="EMBL/GenBank/DDBJ databases">
        <title>Genomic analysis of Caldithrix abyssi and proposal of a novel bacterial phylum Caldithrichaeota.</title>
        <authorList>
            <person name="Kublanov I."/>
            <person name="Sigalova O."/>
            <person name="Gavrilov S."/>
            <person name="Lebedinsky A."/>
            <person name="Ivanova N."/>
            <person name="Daum C."/>
            <person name="Reddy T."/>
            <person name="Klenk H.P."/>
            <person name="Goker M."/>
            <person name="Reva O."/>
            <person name="Miroshnichenko M."/>
            <person name="Kyprides N."/>
            <person name="Woyke T."/>
            <person name="Gelfand M."/>
        </authorList>
    </citation>
    <scope>NUCLEOTIDE SEQUENCE [LARGE SCALE GENOMIC DNA]</scope>
    <source>
        <strain evidence="8 11">LF13</strain>
    </source>
</reference>
<dbReference type="InterPro" id="IPR011701">
    <property type="entry name" value="MFS"/>
</dbReference>
<sequence precursor="true">MRRTLPIFLAFLVMGFGDVVGPLVGLAKESFALSNTVAFTLTFMGFIMFGILSLPIGIYQDKKGKKFILLLGLSIAFLGMILPTFTLSSFVILLLSVLFLGAGATIMQVAGNPIMRDVSAEGKYARNLSLGQFVKAIGSLSGPVLPVLAVRYWHADWKIVFPIYGVIVLLTIISVSTLKVEEKKYEKSEPASFRSCLALLKNKYVLMMVMAIFVYVGAEVCMSSGIPLYLKEQFGINIQKLGLLGTGLFFTALMVGRFLGGVILTWVKAKTFFVVTSILSIVSILGLYLGSATIAIIAVIFIGLTFANIFPLVFSITIEHMPEKTNELSGLMITAIVGGAIIPPIMGMISDLTSSTLMGFLVPMAAIVYVAWTALINLKNA</sequence>
<keyword evidence="4 6" id="KW-1133">Transmembrane helix</keyword>
<dbReference type="GO" id="GO:0022857">
    <property type="term" value="F:transmembrane transporter activity"/>
    <property type="evidence" value="ECO:0007669"/>
    <property type="project" value="InterPro"/>
</dbReference>
<dbReference type="Pfam" id="PF07690">
    <property type="entry name" value="MFS_1"/>
    <property type="match status" value="1"/>
</dbReference>
<gene>
    <name evidence="8" type="ORF">Cabys_3486</name>
    <name evidence="9" type="ORF">Calab_0644</name>
</gene>
<evidence type="ECO:0000313" key="8">
    <source>
        <dbReference type="EMBL" id="APF20232.1"/>
    </source>
</evidence>
<dbReference type="EMBL" id="CM001402">
    <property type="protein sequence ID" value="EHO40287.1"/>
    <property type="molecule type" value="Genomic_DNA"/>
</dbReference>
<dbReference type="GO" id="GO:0005886">
    <property type="term" value="C:plasma membrane"/>
    <property type="evidence" value="ECO:0007669"/>
    <property type="project" value="UniProtKB-SubCell"/>
</dbReference>
<keyword evidence="2" id="KW-1003">Cell membrane</keyword>
<keyword evidence="5 6" id="KW-0472">Membrane</keyword>
<evidence type="ECO:0000313" key="9">
    <source>
        <dbReference type="EMBL" id="EHO40287.1"/>
    </source>
</evidence>
<dbReference type="eggNOG" id="COG0738">
    <property type="taxonomic scope" value="Bacteria"/>
</dbReference>
<dbReference type="KEGG" id="caby:Cabys_3486"/>
<evidence type="ECO:0000256" key="4">
    <source>
        <dbReference type="ARBA" id="ARBA00022989"/>
    </source>
</evidence>
<dbReference type="HOGENOM" id="CLU_057506_0_0_0"/>
<dbReference type="PANTHER" id="PTHR43702:SF3">
    <property type="entry name" value="PROTEIN TSGA"/>
    <property type="match status" value="1"/>
</dbReference>
<dbReference type="FunCoup" id="H1XSR0">
    <property type="interactions" value="87"/>
</dbReference>
<feature type="transmembrane region" description="Helical" evidence="6">
    <location>
        <begin position="356"/>
        <end position="378"/>
    </location>
</feature>
<evidence type="ECO:0000256" key="6">
    <source>
        <dbReference type="SAM" id="Phobius"/>
    </source>
</evidence>
<feature type="transmembrane region" description="Helical" evidence="6">
    <location>
        <begin position="295"/>
        <end position="316"/>
    </location>
</feature>
<feature type="transmembrane region" description="Helical" evidence="6">
    <location>
        <begin position="271"/>
        <end position="289"/>
    </location>
</feature>
<dbReference type="PROSITE" id="PS50850">
    <property type="entry name" value="MFS"/>
    <property type="match status" value="1"/>
</dbReference>
<feature type="transmembrane region" description="Helical" evidence="6">
    <location>
        <begin position="204"/>
        <end position="229"/>
    </location>
</feature>
<comment type="subcellular location">
    <subcellularLocation>
        <location evidence="1">Cell inner membrane</location>
        <topology evidence="1">Multi-pass membrane protein</topology>
    </subcellularLocation>
</comment>
<dbReference type="EMBL" id="CP018099">
    <property type="protein sequence ID" value="APF20232.1"/>
    <property type="molecule type" value="Genomic_DNA"/>
</dbReference>
<dbReference type="InterPro" id="IPR036259">
    <property type="entry name" value="MFS_trans_sf"/>
</dbReference>
<evidence type="ECO:0000259" key="7">
    <source>
        <dbReference type="PROSITE" id="PS50850"/>
    </source>
</evidence>
<keyword evidence="3 6" id="KW-0812">Transmembrane</keyword>
<evidence type="ECO:0000256" key="2">
    <source>
        <dbReference type="ARBA" id="ARBA00022475"/>
    </source>
</evidence>
<feature type="transmembrane region" description="Helical" evidence="6">
    <location>
        <begin position="328"/>
        <end position="350"/>
    </location>
</feature>
<keyword evidence="10" id="KW-1185">Reference proteome</keyword>
<organism evidence="9 10">
    <name type="scientific">Caldithrix abyssi DSM 13497</name>
    <dbReference type="NCBI Taxonomy" id="880073"/>
    <lineage>
        <taxon>Bacteria</taxon>
        <taxon>Pseudomonadati</taxon>
        <taxon>Calditrichota</taxon>
        <taxon>Calditrichia</taxon>
        <taxon>Calditrichales</taxon>
        <taxon>Calditrichaceae</taxon>
        <taxon>Caldithrix</taxon>
    </lineage>
</organism>
<protein>
    <submittedName>
        <fullName evidence="8">Fucose permease</fullName>
    </submittedName>
    <submittedName>
        <fullName evidence="9">Major facilitator superfamily MFS_1</fullName>
    </submittedName>
</protein>
<dbReference type="PANTHER" id="PTHR43702">
    <property type="entry name" value="L-FUCOSE-PROTON SYMPORTER"/>
    <property type="match status" value="1"/>
</dbReference>
<feature type="transmembrane region" description="Helical" evidence="6">
    <location>
        <begin position="241"/>
        <end position="259"/>
    </location>
</feature>
<proteinExistence type="predicted"/>
<feature type="transmembrane region" description="Helical" evidence="6">
    <location>
        <begin position="91"/>
        <end position="112"/>
    </location>
</feature>
<reference evidence="9 10" key="1">
    <citation type="submission" date="2011-09" db="EMBL/GenBank/DDBJ databases">
        <title>The permanent draft genome of Caldithrix abyssi DSM 13497.</title>
        <authorList>
            <consortium name="US DOE Joint Genome Institute (JGI-PGF)"/>
            <person name="Lucas S."/>
            <person name="Han J."/>
            <person name="Lapidus A."/>
            <person name="Bruce D."/>
            <person name="Goodwin L."/>
            <person name="Pitluck S."/>
            <person name="Peters L."/>
            <person name="Kyrpides N."/>
            <person name="Mavromatis K."/>
            <person name="Ivanova N."/>
            <person name="Mikhailova N."/>
            <person name="Chertkov O."/>
            <person name="Detter J.C."/>
            <person name="Tapia R."/>
            <person name="Han C."/>
            <person name="Land M."/>
            <person name="Hauser L."/>
            <person name="Markowitz V."/>
            <person name="Cheng J.-F."/>
            <person name="Hugenholtz P."/>
            <person name="Woyke T."/>
            <person name="Wu D."/>
            <person name="Spring S."/>
            <person name="Brambilla E."/>
            <person name="Klenk H.-P."/>
            <person name="Eisen J.A."/>
        </authorList>
    </citation>
    <scope>NUCLEOTIDE SEQUENCE [LARGE SCALE GENOMIC DNA]</scope>
    <source>
        <strain evidence="9 10">DSM 13497</strain>
    </source>
</reference>
<evidence type="ECO:0000256" key="1">
    <source>
        <dbReference type="ARBA" id="ARBA00004429"/>
    </source>
</evidence>
<dbReference type="RefSeq" id="WP_006927236.1">
    <property type="nucleotide sequence ID" value="NZ_CM001402.1"/>
</dbReference>
<feature type="transmembrane region" description="Helical" evidence="6">
    <location>
        <begin position="37"/>
        <end position="55"/>
    </location>
</feature>
<feature type="transmembrane region" description="Helical" evidence="6">
    <location>
        <begin position="67"/>
        <end position="85"/>
    </location>
</feature>
<dbReference type="STRING" id="880073.Cabys_3486"/>
<dbReference type="Proteomes" id="UP000004671">
    <property type="component" value="Chromosome"/>
</dbReference>
<evidence type="ECO:0000256" key="3">
    <source>
        <dbReference type="ARBA" id="ARBA00022692"/>
    </source>
</evidence>
<feature type="transmembrane region" description="Helical" evidence="6">
    <location>
        <begin position="133"/>
        <end position="153"/>
    </location>
</feature>
<dbReference type="SUPFAM" id="SSF103473">
    <property type="entry name" value="MFS general substrate transporter"/>
    <property type="match status" value="1"/>
</dbReference>
<evidence type="ECO:0000313" key="11">
    <source>
        <dbReference type="Proteomes" id="UP000183868"/>
    </source>
</evidence>
<evidence type="ECO:0000313" key="10">
    <source>
        <dbReference type="Proteomes" id="UP000004671"/>
    </source>
</evidence>
<evidence type="ECO:0000256" key="5">
    <source>
        <dbReference type="ARBA" id="ARBA00023136"/>
    </source>
</evidence>
<dbReference type="AlphaFoldDB" id="H1XSR0"/>
<dbReference type="Proteomes" id="UP000183868">
    <property type="component" value="Chromosome"/>
</dbReference>
<dbReference type="InParanoid" id="H1XSR0"/>
<dbReference type="Gene3D" id="1.20.1250.20">
    <property type="entry name" value="MFS general substrate transporter like domains"/>
    <property type="match status" value="2"/>
</dbReference>
<dbReference type="InterPro" id="IPR050375">
    <property type="entry name" value="MFS_TsgA-like"/>
</dbReference>
<feature type="transmembrane region" description="Helical" evidence="6">
    <location>
        <begin position="159"/>
        <end position="178"/>
    </location>
</feature>
<name>H1XSR0_CALAY</name>
<dbReference type="PaxDb" id="880073-Calab_0644"/>
<dbReference type="InterPro" id="IPR020846">
    <property type="entry name" value="MFS_dom"/>
</dbReference>
<feature type="domain" description="Major facilitator superfamily (MFS) profile" evidence="7">
    <location>
        <begin position="1"/>
        <end position="381"/>
    </location>
</feature>